<comment type="caution">
    <text evidence="1">The sequence shown here is derived from an EMBL/GenBank/DDBJ whole genome shotgun (WGS) entry which is preliminary data.</text>
</comment>
<protein>
    <submittedName>
        <fullName evidence="1">Uncharacterized protein</fullName>
    </submittedName>
</protein>
<dbReference type="AlphaFoldDB" id="A0A117XR53"/>
<gene>
    <name evidence="1" type="ORF">WI38_15300</name>
</gene>
<sequence length="67" mass="7104">MFFAGRATSRSRPRGSRSTAIGLAPSFHQFGGSLGSILPVPGWHRWGSRTMPSAGFEARTDAGQRAG</sequence>
<dbReference type="Proteomes" id="UP000065521">
    <property type="component" value="Unassembled WGS sequence"/>
</dbReference>
<accession>A0A117XR53</accession>
<organism evidence="1 2">
    <name type="scientific">Burkholderia ubonensis</name>
    <dbReference type="NCBI Taxonomy" id="101571"/>
    <lineage>
        <taxon>Bacteria</taxon>
        <taxon>Pseudomonadati</taxon>
        <taxon>Pseudomonadota</taxon>
        <taxon>Betaproteobacteria</taxon>
        <taxon>Burkholderiales</taxon>
        <taxon>Burkholderiaceae</taxon>
        <taxon>Burkholderia</taxon>
        <taxon>Burkholderia cepacia complex</taxon>
    </lineage>
</organism>
<reference evidence="1 2" key="1">
    <citation type="submission" date="2015-11" db="EMBL/GenBank/DDBJ databases">
        <title>Expanding the genomic diversity of Burkholderia species for the development of highly accurate diagnostics.</title>
        <authorList>
            <person name="Sahl J."/>
            <person name="Keim P."/>
            <person name="Wagner D."/>
        </authorList>
    </citation>
    <scope>NUCLEOTIDE SEQUENCE [LARGE SCALE GENOMIC DNA]</scope>
    <source>
        <strain evidence="1 2">RF32-BP4</strain>
    </source>
</reference>
<evidence type="ECO:0000313" key="1">
    <source>
        <dbReference type="EMBL" id="KUZ89536.1"/>
    </source>
</evidence>
<evidence type="ECO:0000313" key="2">
    <source>
        <dbReference type="Proteomes" id="UP000065521"/>
    </source>
</evidence>
<proteinExistence type="predicted"/>
<name>A0A117XR53_9BURK</name>
<dbReference type="EMBL" id="LOTN01000034">
    <property type="protein sequence ID" value="KUZ89536.1"/>
    <property type="molecule type" value="Genomic_DNA"/>
</dbReference>